<dbReference type="AlphaFoldDB" id="A0A367FL74"/>
<sequence length="97" mass="9728">MANKTITPTIFNNVAEWSVAIVAVAAVLTSGAAAVQAVGNLTGNGAVADGNTWPAPVAYGNTWPAPVADGNTWPAVADGNTWPVVNPSNTWAKPASA</sequence>
<organism evidence="1 2">
    <name type="scientific">Sphaerisporangium album</name>
    <dbReference type="NCBI Taxonomy" id="509200"/>
    <lineage>
        <taxon>Bacteria</taxon>
        <taxon>Bacillati</taxon>
        <taxon>Actinomycetota</taxon>
        <taxon>Actinomycetes</taxon>
        <taxon>Streptosporangiales</taxon>
        <taxon>Streptosporangiaceae</taxon>
        <taxon>Sphaerisporangium</taxon>
    </lineage>
</organism>
<dbReference type="RefSeq" id="WP_114028532.1">
    <property type="nucleotide sequence ID" value="NZ_QOIL01000005.1"/>
</dbReference>
<gene>
    <name evidence="1" type="ORF">DQ384_10430</name>
</gene>
<proteinExistence type="predicted"/>
<evidence type="ECO:0000313" key="1">
    <source>
        <dbReference type="EMBL" id="RCG31153.1"/>
    </source>
</evidence>
<keyword evidence="2" id="KW-1185">Reference proteome</keyword>
<protein>
    <submittedName>
        <fullName evidence="1">Uncharacterized protein</fullName>
    </submittedName>
</protein>
<comment type="caution">
    <text evidence="1">The sequence shown here is derived from an EMBL/GenBank/DDBJ whole genome shotgun (WGS) entry which is preliminary data.</text>
</comment>
<name>A0A367FL74_9ACTN</name>
<reference evidence="1 2" key="1">
    <citation type="submission" date="2018-06" db="EMBL/GenBank/DDBJ databases">
        <title>Sphaerisporangium craniellae sp. nov., isolated from a marine sponge in the South China Sea.</title>
        <authorList>
            <person name="Li L."/>
        </authorList>
    </citation>
    <scope>NUCLEOTIDE SEQUENCE [LARGE SCALE GENOMIC DNA]</scope>
    <source>
        <strain evidence="1 2">CCTCC AA 208026</strain>
    </source>
</reference>
<evidence type="ECO:0000313" key="2">
    <source>
        <dbReference type="Proteomes" id="UP000253094"/>
    </source>
</evidence>
<accession>A0A367FL74</accession>
<dbReference type="EMBL" id="QOIL01000005">
    <property type="protein sequence ID" value="RCG31153.1"/>
    <property type="molecule type" value="Genomic_DNA"/>
</dbReference>
<dbReference type="Proteomes" id="UP000253094">
    <property type="component" value="Unassembled WGS sequence"/>
</dbReference>